<sequence length="267" mass="29160">MANDLHAAVAQCPADLDTPQDRLCWLASVLSEHHAEPLDLVVLPELFQCGYNIGDRVNARAETRDGPFAQKIATLARMHNTAIVYGYAEHAEGKLYNSALCINTFGELAGHHRKLLLPPGFEGDHFAPDDGCRLFSLGAFTIAIVICYDVEFPETLRHVVQAGADLVVVPTALGAEWGIVADCVIPTRAFENGVFLCYANYCRNEGDLEYFGGSCIVAPNGATLARAGTDASLLRARLEQSAVALARDRLPYFTDRHKLPWSKKGQF</sequence>
<dbReference type="SUPFAM" id="SSF56317">
    <property type="entry name" value="Carbon-nitrogen hydrolase"/>
    <property type="match status" value="1"/>
</dbReference>
<comment type="caution">
    <text evidence="4">The sequence shown here is derived from an EMBL/GenBank/DDBJ whole genome shotgun (WGS) entry which is preliminary data.</text>
</comment>
<evidence type="ECO:0000256" key="1">
    <source>
        <dbReference type="ARBA" id="ARBA00010613"/>
    </source>
</evidence>
<dbReference type="PANTHER" id="PTHR43674:SF2">
    <property type="entry name" value="BETA-UREIDOPROPIONASE"/>
    <property type="match status" value="1"/>
</dbReference>
<dbReference type="PROSITE" id="PS50263">
    <property type="entry name" value="CN_HYDROLASE"/>
    <property type="match status" value="1"/>
</dbReference>
<evidence type="ECO:0000256" key="2">
    <source>
        <dbReference type="ARBA" id="ARBA00022801"/>
    </source>
</evidence>
<dbReference type="GO" id="GO:0016811">
    <property type="term" value="F:hydrolase activity, acting on carbon-nitrogen (but not peptide) bonds, in linear amides"/>
    <property type="evidence" value="ECO:0007669"/>
    <property type="project" value="TreeGrafter"/>
</dbReference>
<keyword evidence="2 4" id="KW-0378">Hydrolase</keyword>
<dbReference type="Proteomes" id="UP000294562">
    <property type="component" value="Unassembled WGS sequence"/>
</dbReference>
<gene>
    <name evidence="4" type="ORF">E2L05_12430</name>
</gene>
<keyword evidence="5" id="KW-1185">Reference proteome</keyword>
<evidence type="ECO:0000259" key="3">
    <source>
        <dbReference type="PROSITE" id="PS50263"/>
    </source>
</evidence>
<name>A0A4R6AQY5_9RHOB</name>
<dbReference type="CDD" id="cd07576">
    <property type="entry name" value="R-amidase_like"/>
    <property type="match status" value="1"/>
</dbReference>
<feature type="domain" description="CN hydrolase" evidence="3">
    <location>
        <begin position="5"/>
        <end position="240"/>
    </location>
</feature>
<reference evidence="4 5" key="1">
    <citation type="submission" date="2019-03" db="EMBL/GenBank/DDBJ databases">
        <title>Rhodobacteraceae bacterium SM1902, a new member of the family Rhodobacteraceae isolated from Yantai.</title>
        <authorList>
            <person name="Sun Y."/>
        </authorList>
    </citation>
    <scope>NUCLEOTIDE SEQUENCE [LARGE SCALE GENOMIC DNA]</scope>
    <source>
        <strain evidence="4 5">SM1902</strain>
    </source>
</reference>
<accession>A0A4R6AQY5</accession>
<dbReference type="Gene3D" id="3.60.110.10">
    <property type="entry name" value="Carbon-nitrogen hydrolase"/>
    <property type="match status" value="1"/>
</dbReference>
<proteinExistence type="inferred from homology"/>
<dbReference type="RefSeq" id="WP_133343233.1">
    <property type="nucleotide sequence ID" value="NZ_SMZO01000027.1"/>
</dbReference>
<dbReference type="InterPro" id="IPR003010">
    <property type="entry name" value="C-N_Hydrolase"/>
</dbReference>
<protein>
    <submittedName>
        <fullName evidence="4">Carbon-nitrogen hydrolase family protein</fullName>
    </submittedName>
</protein>
<dbReference type="InterPro" id="IPR044083">
    <property type="entry name" value="RamA-like"/>
</dbReference>
<dbReference type="InterPro" id="IPR050345">
    <property type="entry name" value="Aliph_Amidase/BUP"/>
</dbReference>
<dbReference type="AlphaFoldDB" id="A0A4R6AQY5"/>
<dbReference type="OrthoDB" id="9811121at2"/>
<dbReference type="PROSITE" id="PS01227">
    <property type="entry name" value="UPF0012"/>
    <property type="match status" value="1"/>
</dbReference>
<dbReference type="PANTHER" id="PTHR43674">
    <property type="entry name" value="NITRILASE C965.09-RELATED"/>
    <property type="match status" value="1"/>
</dbReference>
<evidence type="ECO:0000313" key="5">
    <source>
        <dbReference type="Proteomes" id="UP000294562"/>
    </source>
</evidence>
<dbReference type="EMBL" id="SMZO01000027">
    <property type="protein sequence ID" value="TDL86901.1"/>
    <property type="molecule type" value="Genomic_DNA"/>
</dbReference>
<evidence type="ECO:0000313" key="4">
    <source>
        <dbReference type="EMBL" id="TDL86901.1"/>
    </source>
</evidence>
<dbReference type="InterPro" id="IPR001110">
    <property type="entry name" value="UPF0012_CS"/>
</dbReference>
<dbReference type="Pfam" id="PF00795">
    <property type="entry name" value="CN_hydrolase"/>
    <property type="match status" value="1"/>
</dbReference>
<comment type="similarity">
    <text evidence="1">Belongs to the carbon-nitrogen hydrolase superfamily. NIT1/NIT2 family.</text>
</comment>
<organism evidence="4 5">
    <name type="scientific">Meridianimarinicoccus aquatilis</name>
    <dbReference type="NCBI Taxonomy" id="2552766"/>
    <lineage>
        <taxon>Bacteria</taxon>
        <taxon>Pseudomonadati</taxon>
        <taxon>Pseudomonadota</taxon>
        <taxon>Alphaproteobacteria</taxon>
        <taxon>Rhodobacterales</taxon>
        <taxon>Paracoccaceae</taxon>
        <taxon>Meridianimarinicoccus</taxon>
    </lineage>
</organism>
<dbReference type="InterPro" id="IPR036526">
    <property type="entry name" value="C-N_Hydrolase_sf"/>
</dbReference>